<dbReference type="Proteomes" id="UP000326396">
    <property type="component" value="Linkage Group LG7"/>
</dbReference>
<reference evidence="2 3" key="1">
    <citation type="submission" date="2019-05" db="EMBL/GenBank/DDBJ databases">
        <title>Mikania micrantha, genome provides insights into the molecular mechanism of rapid growth.</title>
        <authorList>
            <person name="Liu B."/>
        </authorList>
    </citation>
    <scope>NUCLEOTIDE SEQUENCE [LARGE SCALE GENOMIC DNA]</scope>
    <source>
        <strain evidence="2">NLD-2019</strain>
        <tissue evidence="2">Leaf</tissue>
    </source>
</reference>
<protein>
    <submittedName>
        <fullName evidence="2">Uncharacterized protein</fullName>
    </submittedName>
</protein>
<sequence length="69" mass="7619">MDIRPLSVTRRAGTSAPPPHEHLCTTTGHRTSAQPPREWTAPPTATPSSRCTLDDDRSHKQLGFEVFLP</sequence>
<keyword evidence="3" id="KW-1185">Reference proteome</keyword>
<evidence type="ECO:0000256" key="1">
    <source>
        <dbReference type="SAM" id="MobiDB-lite"/>
    </source>
</evidence>
<dbReference type="AlphaFoldDB" id="A0A5N6M4Z2"/>
<feature type="region of interest" description="Disordered" evidence="1">
    <location>
        <begin position="1"/>
        <end position="57"/>
    </location>
</feature>
<evidence type="ECO:0000313" key="3">
    <source>
        <dbReference type="Proteomes" id="UP000326396"/>
    </source>
</evidence>
<feature type="compositionally biased region" description="Polar residues" evidence="1">
    <location>
        <begin position="24"/>
        <end position="34"/>
    </location>
</feature>
<dbReference type="EMBL" id="SZYD01000017">
    <property type="protein sequence ID" value="KAD3068798.1"/>
    <property type="molecule type" value="Genomic_DNA"/>
</dbReference>
<name>A0A5N6M4Z2_9ASTR</name>
<evidence type="ECO:0000313" key="2">
    <source>
        <dbReference type="EMBL" id="KAD3068798.1"/>
    </source>
</evidence>
<comment type="caution">
    <text evidence="2">The sequence shown here is derived from an EMBL/GenBank/DDBJ whole genome shotgun (WGS) entry which is preliminary data.</text>
</comment>
<organism evidence="2 3">
    <name type="scientific">Mikania micrantha</name>
    <name type="common">bitter vine</name>
    <dbReference type="NCBI Taxonomy" id="192012"/>
    <lineage>
        <taxon>Eukaryota</taxon>
        <taxon>Viridiplantae</taxon>
        <taxon>Streptophyta</taxon>
        <taxon>Embryophyta</taxon>
        <taxon>Tracheophyta</taxon>
        <taxon>Spermatophyta</taxon>
        <taxon>Magnoliopsida</taxon>
        <taxon>eudicotyledons</taxon>
        <taxon>Gunneridae</taxon>
        <taxon>Pentapetalae</taxon>
        <taxon>asterids</taxon>
        <taxon>campanulids</taxon>
        <taxon>Asterales</taxon>
        <taxon>Asteraceae</taxon>
        <taxon>Asteroideae</taxon>
        <taxon>Heliantheae alliance</taxon>
        <taxon>Eupatorieae</taxon>
        <taxon>Mikania</taxon>
    </lineage>
</organism>
<gene>
    <name evidence="2" type="ORF">E3N88_36678</name>
</gene>
<proteinExistence type="predicted"/>
<accession>A0A5N6M4Z2</accession>